<gene>
    <name evidence="3" type="ORF">K435DRAFT_737865</name>
</gene>
<dbReference type="Pfam" id="PF09792">
    <property type="entry name" value="But2"/>
    <property type="match status" value="1"/>
</dbReference>
<name>A0A4S8KRY8_DENBC</name>
<keyword evidence="1" id="KW-0812">Transmembrane</keyword>
<dbReference type="OrthoDB" id="3350619at2759"/>
<accession>A0A4S8KRY8</accession>
<keyword evidence="1" id="KW-0472">Membrane</keyword>
<sequence length="290" mass="32544">MDISNSNYELLSQDEDVPLDSTKSSGRNMHLISTLTYHAIRLSFIVIGFCAIADVCLAAYIAHLYFKTTSTVSVFASGRVDSHPIPLRNTYIGFDKLYSDLNRPKVPQHAPVINLPRASAQISSAEPTKVFPQWTEFIVESNGLVPRYAINLHATTQISTIVQFRVIDYGMEDCELVLKVPPNSQPNSTKWVSTDFRSEKVAQVDVWSLSTEVQLDFRSLSWTTRPKRSSHVGRLDGSTGNNQIISRFHCPWGSYHTFEFSCDTSDCGIDVTNFSKEAIGVYILQHQSLQ</sequence>
<dbReference type="Proteomes" id="UP000297245">
    <property type="component" value="Unassembled WGS sequence"/>
</dbReference>
<keyword evidence="4" id="KW-1185">Reference proteome</keyword>
<evidence type="ECO:0000256" key="1">
    <source>
        <dbReference type="SAM" id="Phobius"/>
    </source>
</evidence>
<dbReference type="AlphaFoldDB" id="A0A4S8KRY8"/>
<feature type="transmembrane region" description="Helical" evidence="1">
    <location>
        <begin position="42"/>
        <end position="66"/>
    </location>
</feature>
<dbReference type="EMBL" id="ML180254">
    <property type="protein sequence ID" value="THU78138.1"/>
    <property type="molecule type" value="Genomic_DNA"/>
</dbReference>
<organism evidence="3 4">
    <name type="scientific">Dendrothele bispora (strain CBS 962.96)</name>
    <dbReference type="NCBI Taxonomy" id="1314807"/>
    <lineage>
        <taxon>Eukaryota</taxon>
        <taxon>Fungi</taxon>
        <taxon>Dikarya</taxon>
        <taxon>Basidiomycota</taxon>
        <taxon>Agaricomycotina</taxon>
        <taxon>Agaricomycetes</taxon>
        <taxon>Agaricomycetidae</taxon>
        <taxon>Agaricales</taxon>
        <taxon>Agaricales incertae sedis</taxon>
        <taxon>Dendrothele</taxon>
    </lineage>
</organism>
<evidence type="ECO:0000259" key="2">
    <source>
        <dbReference type="Pfam" id="PF09792"/>
    </source>
</evidence>
<evidence type="ECO:0000313" key="4">
    <source>
        <dbReference type="Proteomes" id="UP000297245"/>
    </source>
</evidence>
<protein>
    <recommendedName>
        <fullName evidence="2">Ubiquitin 3 binding protein But2 C-terminal domain-containing protein</fullName>
    </recommendedName>
</protein>
<dbReference type="InterPro" id="IPR018620">
    <property type="entry name" value="Ubiquitin3-bd_protein_But2_C"/>
</dbReference>
<reference evidence="3 4" key="1">
    <citation type="journal article" date="2019" name="Nat. Ecol. Evol.">
        <title>Megaphylogeny resolves global patterns of mushroom evolution.</title>
        <authorList>
            <person name="Varga T."/>
            <person name="Krizsan K."/>
            <person name="Foldi C."/>
            <person name="Dima B."/>
            <person name="Sanchez-Garcia M."/>
            <person name="Sanchez-Ramirez S."/>
            <person name="Szollosi G.J."/>
            <person name="Szarkandi J.G."/>
            <person name="Papp V."/>
            <person name="Albert L."/>
            <person name="Andreopoulos W."/>
            <person name="Angelini C."/>
            <person name="Antonin V."/>
            <person name="Barry K.W."/>
            <person name="Bougher N.L."/>
            <person name="Buchanan P."/>
            <person name="Buyck B."/>
            <person name="Bense V."/>
            <person name="Catcheside P."/>
            <person name="Chovatia M."/>
            <person name="Cooper J."/>
            <person name="Damon W."/>
            <person name="Desjardin D."/>
            <person name="Finy P."/>
            <person name="Geml J."/>
            <person name="Haridas S."/>
            <person name="Hughes K."/>
            <person name="Justo A."/>
            <person name="Karasinski D."/>
            <person name="Kautmanova I."/>
            <person name="Kiss B."/>
            <person name="Kocsube S."/>
            <person name="Kotiranta H."/>
            <person name="LaButti K.M."/>
            <person name="Lechner B.E."/>
            <person name="Liimatainen K."/>
            <person name="Lipzen A."/>
            <person name="Lukacs Z."/>
            <person name="Mihaltcheva S."/>
            <person name="Morgado L.N."/>
            <person name="Niskanen T."/>
            <person name="Noordeloos M.E."/>
            <person name="Ohm R.A."/>
            <person name="Ortiz-Santana B."/>
            <person name="Ovrebo C."/>
            <person name="Racz N."/>
            <person name="Riley R."/>
            <person name="Savchenko A."/>
            <person name="Shiryaev A."/>
            <person name="Soop K."/>
            <person name="Spirin V."/>
            <person name="Szebenyi C."/>
            <person name="Tomsovsky M."/>
            <person name="Tulloss R.E."/>
            <person name="Uehling J."/>
            <person name="Grigoriev I.V."/>
            <person name="Vagvolgyi C."/>
            <person name="Papp T."/>
            <person name="Martin F.M."/>
            <person name="Miettinen O."/>
            <person name="Hibbett D.S."/>
            <person name="Nagy L.G."/>
        </authorList>
    </citation>
    <scope>NUCLEOTIDE SEQUENCE [LARGE SCALE GENOMIC DNA]</scope>
    <source>
        <strain evidence="3 4">CBS 962.96</strain>
    </source>
</reference>
<evidence type="ECO:0000313" key="3">
    <source>
        <dbReference type="EMBL" id="THU78138.1"/>
    </source>
</evidence>
<keyword evidence="1" id="KW-1133">Transmembrane helix</keyword>
<feature type="domain" description="Ubiquitin 3 binding protein But2 C-terminal" evidence="2">
    <location>
        <begin position="153"/>
        <end position="261"/>
    </location>
</feature>
<proteinExistence type="predicted"/>